<name>A0ABR0YD75_HUSHU</name>
<evidence type="ECO:0000256" key="1">
    <source>
        <dbReference type="ARBA" id="ARBA00006726"/>
    </source>
</evidence>
<dbReference type="Gene3D" id="4.10.365.10">
    <property type="entry name" value="p27"/>
    <property type="match status" value="1"/>
</dbReference>
<dbReference type="EMBL" id="JAHFZB010000035">
    <property type="protein sequence ID" value="KAK6470582.1"/>
    <property type="molecule type" value="Genomic_DNA"/>
</dbReference>
<feature type="domain" description="Cyclin-dependent kinase inhibitor" evidence="4">
    <location>
        <begin position="114"/>
        <end position="163"/>
    </location>
</feature>
<feature type="region of interest" description="Disordered" evidence="3">
    <location>
        <begin position="186"/>
        <end position="218"/>
    </location>
</feature>
<reference evidence="5 6" key="1">
    <citation type="submission" date="2021-05" db="EMBL/GenBank/DDBJ databases">
        <authorList>
            <person name="Zahm M."/>
            <person name="Klopp C."/>
            <person name="Cabau C."/>
            <person name="Kuhl H."/>
            <person name="Suciu R."/>
            <person name="Ciorpac M."/>
            <person name="Holostenco D."/>
            <person name="Gessner J."/>
            <person name="Wuertz S."/>
            <person name="Hohne C."/>
            <person name="Stock M."/>
            <person name="Gislard M."/>
            <person name="Lluch J."/>
            <person name="Milhes M."/>
            <person name="Lampietro C."/>
            <person name="Lopez Roques C."/>
            <person name="Donnadieu C."/>
            <person name="Du K."/>
            <person name="Schartl M."/>
            <person name="Guiguen Y."/>
        </authorList>
    </citation>
    <scope>NUCLEOTIDE SEQUENCE [LARGE SCALE GENOMIC DNA]</scope>
    <source>
        <strain evidence="5">Hh-F2</strain>
        <tissue evidence="5">Blood</tissue>
    </source>
</reference>
<dbReference type="GO" id="GO:0004860">
    <property type="term" value="F:protein kinase inhibitor activity"/>
    <property type="evidence" value="ECO:0007669"/>
    <property type="project" value="UniProtKB-KW"/>
</dbReference>
<dbReference type="PANTHER" id="PTHR46778">
    <property type="entry name" value="CYCLIN-DEPENDENT KINASE INHIBITOR 1-RELATED"/>
    <property type="match status" value="1"/>
</dbReference>
<proteinExistence type="inferred from homology"/>
<dbReference type="PANTHER" id="PTHR46778:SF1">
    <property type="entry name" value="CYCLIN-DEPENDENT KINASE INHIBITOR 1"/>
    <property type="match status" value="1"/>
</dbReference>
<accession>A0ABR0YD75</accession>
<dbReference type="InterPro" id="IPR044898">
    <property type="entry name" value="CDI_dom_sf"/>
</dbReference>
<keyword evidence="2 5" id="KW-0649">Protein kinase inhibitor</keyword>
<comment type="similarity">
    <text evidence="1">Belongs to the CDI family.</text>
</comment>
<evidence type="ECO:0000256" key="2">
    <source>
        <dbReference type="ARBA" id="ARBA00023013"/>
    </source>
</evidence>
<dbReference type="InterPro" id="IPR029841">
    <property type="entry name" value="CDKN1A"/>
</dbReference>
<dbReference type="Proteomes" id="UP001369086">
    <property type="component" value="Unassembled WGS sequence"/>
</dbReference>
<evidence type="ECO:0000313" key="6">
    <source>
        <dbReference type="Proteomes" id="UP001369086"/>
    </source>
</evidence>
<dbReference type="Pfam" id="PF02234">
    <property type="entry name" value="CDI"/>
    <property type="match status" value="1"/>
</dbReference>
<sequence length="218" mass="24936">MTEDEIRVSTWISDKGYCLLGDRRSRVLCRVYETANTCPCVCQPRPAPPRPSQDSAPFMACLSVVVFYEIAQVRRHNSPFIYTLHADNCYYNCDTMAPQNGILTPSFNTPVCRSLFGPVDREQLRVEFQESMRKTLEEATCKWSFDFVNESPLQGGDFQWEGVPGNKVPALYRPCMVRAGRQGAQCAKEKGSKRKQTNITDFYPSKRRRVQSARKLDQ</sequence>
<dbReference type="InterPro" id="IPR003175">
    <property type="entry name" value="CDI_dom"/>
</dbReference>
<protein>
    <submittedName>
        <fullName evidence="5">Cyclin-dependent kinase inhibitor 1</fullName>
    </submittedName>
</protein>
<keyword evidence="6" id="KW-1185">Reference proteome</keyword>
<gene>
    <name evidence="5" type="ORF">HHUSO_G30829</name>
</gene>
<evidence type="ECO:0000313" key="5">
    <source>
        <dbReference type="EMBL" id="KAK6470582.1"/>
    </source>
</evidence>
<evidence type="ECO:0000259" key="4">
    <source>
        <dbReference type="Pfam" id="PF02234"/>
    </source>
</evidence>
<comment type="caution">
    <text evidence="5">The sequence shown here is derived from an EMBL/GenBank/DDBJ whole genome shotgun (WGS) entry which is preliminary data.</text>
</comment>
<organism evidence="5 6">
    <name type="scientific">Huso huso</name>
    <name type="common">Beluga</name>
    <name type="synonym">Acipenser huso</name>
    <dbReference type="NCBI Taxonomy" id="61971"/>
    <lineage>
        <taxon>Eukaryota</taxon>
        <taxon>Metazoa</taxon>
        <taxon>Chordata</taxon>
        <taxon>Craniata</taxon>
        <taxon>Vertebrata</taxon>
        <taxon>Euteleostomi</taxon>
        <taxon>Actinopterygii</taxon>
        <taxon>Chondrostei</taxon>
        <taxon>Acipenseriformes</taxon>
        <taxon>Acipenseridae</taxon>
        <taxon>Huso</taxon>
    </lineage>
</organism>
<evidence type="ECO:0000256" key="3">
    <source>
        <dbReference type="SAM" id="MobiDB-lite"/>
    </source>
</evidence>